<dbReference type="EMBL" id="CACVKT020008627">
    <property type="protein sequence ID" value="CAC5416324.1"/>
    <property type="molecule type" value="Genomic_DNA"/>
</dbReference>
<accession>A0A6J8E6D7</accession>
<evidence type="ECO:0000313" key="2">
    <source>
        <dbReference type="Proteomes" id="UP000507470"/>
    </source>
</evidence>
<dbReference type="PANTHER" id="PTHR33480">
    <property type="entry name" value="SET DOMAIN-CONTAINING PROTEIN-RELATED"/>
    <property type="match status" value="1"/>
</dbReference>
<gene>
    <name evidence="1" type="ORF">MCOR_48959</name>
</gene>
<dbReference type="Proteomes" id="UP000507470">
    <property type="component" value="Unassembled WGS sequence"/>
</dbReference>
<dbReference type="AlphaFoldDB" id="A0A6J8E6D7"/>
<proteinExistence type="predicted"/>
<keyword evidence="2" id="KW-1185">Reference proteome</keyword>
<evidence type="ECO:0000313" key="1">
    <source>
        <dbReference type="EMBL" id="CAC5416324.1"/>
    </source>
</evidence>
<sequence>MISAVALATLRTNKFNKPMALPVTSDLFLLKTYLDSIIEEVSQSGQKLKQQDLQLWKRLAEATLTRIILFNKRRSSEVAKLLTSSFKKDAIGRKKGQGYCTDDDNTSESTIQLTGYGHLHGRTNESANGSQQISKEVIHPGVCSRCSATRLKTTTACPSFKYESGTIERDTLYGYITNGSTQHVIVTPGEILGVNPYSRITIKISSFKNWARNVRKVNIGHRAKKRRVYKKRGTHREKIRKTEEKFRKDSERTNQMKKEDQNAKFIENVKHVSALRETFFQLFQVRERFDNPTLKRLLPDKALFLKQYPSAIGFANDGTQLFRFLTYLERRWIDSTIFPISAWTVFGQHISTNNDVEGWHNRLNRKAKGANLHLYVMLKVLSDEARVIVDRNKTPNDPGFVPQWEYLLMSSSVRRIDSGMSWNRCIDNMWSCQSNTEELTDLSQNSQTSQSIDLSQDSQIYNWSDDVGMHTLNRINTALVSVSKGSFSPLKYQLETPLDKIKESTLRYIKRKANQSVDCVMEAIAPGQGVAVKKILLR</sequence>
<protein>
    <submittedName>
        <fullName evidence="1">Uncharacterized protein</fullName>
    </submittedName>
</protein>
<dbReference type="OrthoDB" id="6129443at2759"/>
<reference evidence="1 2" key="1">
    <citation type="submission" date="2020-06" db="EMBL/GenBank/DDBJ databases">
        <authorList>
            <person name="Li R."/>
            <person name="Bekaert M."/>
        </authorList>
    </citation>
    <scope>NUCLEOTIDE SEQUENCE [LARGE SCALE GENOMIC DNA]</scope>
    <source>
        <strain evidence="2">wild</strain>
    </source>
</reference>
<name>A0A6J8E6D7_MYTCO</name>
<organism evidence="1 2">
    <name type="scientific">Mytilus coruscus</name>
    <name type="common">Sea mussel</name>
    <dbReference type="NCBI Taxonomy" id="42192"/>
    <lineage>
        <taxon>Eukaryota</taxon>
        <taxon>Metazoa</taxon>
        <taxon>Spiralia</taxon>
        <taxon>Lophotrochozoa</taxon>
        <taxon>Mollusca</taxon>
        <taxon>Bivalvia</taxon>
        <taxon>Autobranchia</taxon>
        <taxon>Pteriomorphia</taxon>
        <taxon>Mytilida</taxon>
        <taxon>Mytiloidea</taxon>
        <taxon>Mytilidae</taxon>
        <taxon>Mytilinae</taxon>
        <taxon>Mytilus</taxon>
    </lineage>
</organism>